<dbReference type="InterPro" id="IPR017856">
    <property type="entry name" value="Integrase-like_N"/>
</dbReference>
<evidence type="ECO:0000256" key="7">
    <source>
        <dbReference type="SAM" id="MobiDB-lite"/>
    </source>
</evidence>
<evidence type="ECO:0000256" key="6">
    <source>
        <dbReference type="HAMAP-Rule" id="MF_00693"/>
    </source>
</evidence>
<protein>
    <recommendedName>
        <fullName evidence="6">Probable transcriptional regulatory protein A2V49_03515</fullName>
    </recommendedName>
</protein>
<dbReference type="PANTHER" id="PTHR12532">
    <property type="entry name" value="TRANSLATIONAL ACTIVATOR OF CYTOCHROME C OXIDASE 1"/>
    <property type="match status" value="1"/>
</dbReference>
<dbReference type="Pfam" id="PF20772">
    <property type="entry name" value="TACO1_YebC_N"/>
    <property type="match status" value="1"/>
</dbReference>
<dbReference type="FunFam" id="1.10.10.200:FF:000002">
    <property type="entry name" value="Probable transcriptional regulatory protein CLM62_37755"/>
    <property type="match status" value="1"/>
</dbReference>
<proteinExistence type="inferred from homology"/>
<keyword evidence="3 6" id="KW-0805">Transcription regulation</keyword>
<dbReference type="InterPro" id="IPR029072">
    <property type="entry name" value="YebC-like"/>
</dbReference>
<dbReference type="InterPro" id="IPR049083">
    <property type="entry name" value="TACO1_YebC_N"/>
</dbReference>
<dbReference type="HAMAP" id="MF_00693">
    <property type="entry name" value="Transcrip_reg_TACO1"/>
    <property type="match status" value="1"/>
</dbReference>
<name>A0A1F4UMV3_UNCKA</name>
<evidence type="ECO:0000313" key="11">
    <source>
        <dbReference type="Proteomes" id="UP000178615"/>
    </source>
</evidence>
<keyword evidence="4 6" id="KW-0238">DNA-binding</keyword>
<feature type="domain" description="TACO1/YebC-like N-terminal" evidence="9">
    <location>
        <begin position="5"/>
        <end position="76"/>
    </location>
</feature>
<comment type="similarity">
    <text evidence="1 6">Belongs to the TACO1 family.</text>
</comment>
<evidence type="ECO:0000313" key="10">
    <source>
        <dbReference type="EMBL" id="OGC46120.1"/>
    </source>
</evidence>
<dbReference type="InterPro" id="IPR026564">
    <property type="entry name" value="Transcrip_reg_TACO1-like_dom3"/>
</dbReference>
<feature type="compositionally biased region" description="Basic residues" evidence="7">
    <location>
        <begin position="1"/>
        <end position="14"/>
    </location>
</feature>
<accession>A0A1F4UMV3</accession>
<evidence type="ECO:0000256" key="2">
    <source>
        <dbReference type="ARBA" id="ARBA00022490"/>
    </source>
</evidence>
<keyword evidence="2 6" id="KW-0963">Cytoplasm</keyword>
<dbReference type="GO" id="GO:0005829">
    <property type="term" value="C:cytosol"/>
    <property type="evidence" value="ECO:0007669"/>
    <property type="project" value="TreeGrafter"/>
</dbReference>
<feature type="region of interest" description="Disordered" evidence="7">
    <location>
        <begin position="1"/>
        <end position="20"/>
    </location>
</feature>
<evidence type="ECO:0000256" key="3">
    <source>
        <dbReference type="ARBA" id="ARBA00023015"/>
    </source>
</evidence>
<comment type="subcellular location">
    <subcellularLocation>
        <location evidence="6">Cytoplasm</location>
    </subcellularLocation>
</comment>
<dbReference type="Pfam" id="PF01709">
    <property type="entry name" value="Transcrip_reg"/>
    <property type="match status" value="1"/>
</dbReference>
<dbReference type="GO" id="GO:0003677">
    <property type="term" value="F:DNA binding"/>
    <property type="evidence" value="ECO:0007669"/>
    <property type="project" value="UniProtKB-UniRule"/>
</dbReference>
<dbReference type="SUPFAM" id="SSF75625">
    <property type="entry name" value="YebC-like"/>
    <property type="match status" value="1"/>
</dbReference>
<gene>
    <name evidence="10" type="ORF">A2V49_03515</name>
</gene>
<evidence type="ECO:0000259" key="8">
    <source>
        <dbReference type="Pfam" id="PF01709"/>
    </source>
</evidence>
<evidence type="ECO:0000256" key="1">
    <source>
        <dbReference type="ARBA" id="ARBA00008724"/>
    </source>
</evidence>
<evidence type="ECO:0000256" key="5">
    <source>
        <dbReference type="ARBA" id="ARBA00023163"/>
    </source>
</evidence>
<dbReference type="EMBL" id="MEUV01000014">
    <property type="protein sequence ID" value="OGC46120.1"/>
    <property type="molecule type" value="Genomic_DNA"/>
</dbReference>
<dbReference type="Proteomes" id="UP000178615">
    <property type="component" value="Unassembled WGS sequence"/>
</dbReference>
<keyword evidence="5 6" id="KW-0804">Transcription</keyword>
<feature type="domain" description="TACO1/YebC-like second and third" evidence="8">
    <location>
        <begin position="82"/>
        <end position="134"/>
    </location>
</feature>
<dbReference type="InterPro" id="IPR048300">
    <property type="entry name" value="TACO1_YebC-like_2nd/3rd_dom"/>
</dbReference>
<dbReference type="InterPro" id="IPR002876">
    <property type="entry name" value="Transcrip_reg_TACO1-like"/>
</dbReference>
<comment type="caution">
    <text evidence="10">The sequence shown here is derived from an EMBL/GenBank/DDBJ whole genome shotgun (WGS) entry which is preliminary data.</text>
</comment>
<dbReference type="AlphaFoldDB" id="A0A1F4UMV3"/>
<dbReference type="Gene3D" id="3.30.70.980">
    <property type="match status" value="1"/>
</dbReference>
<evidence type="ECO:0000256" key="4">
    <source>
        <dbReference type="ARBA" id="ARBA00023125"/>
    </source>
</evidence>
<organism evidence="10 11">
    <name type="scientific">candidate division WWE3 bacterium RBG_19FT_COMBO_34_6</name>
    <dbReference type="NCBI Taxonomy" id="1802612"/>
    <lineage>
        <taxon>Bacteria</taxon>
        <taxon>Katanobacteria</taxon>
    </lineage>
</organism>
<dbReference type="PANTHER" id="PTHR12532:SF6">
    <property type="entry name" value="TRANSCRIPTIONAL REGULATORY PROTEIN YEBC-RELATED"/>
    <property type="match status" value="1"/>
</dbReference>
<dbReference type="Gene3D" id="1.10.10.200">
    <property type="match status" value="1"/>
</dbReference>
<sequence length="180" mass="20222">MSGHSKWHNIKRQKSANDAQKSKIFSKISRLITVAAKHGGGDPDANPTLRLAIQRAKDARMPKENIDKAIKKGTGELEGSEFQEVIYEAFGPHGGAFLIYCLTDNINRTVSELRSVFNKYNGSLGTKGSASYIFVPETKEPTFFIDIKGQENIEKIDNLVESLEDLDDIQDIFHNYRFVE</sequence>
<evidence type="ECO:0000259" key="9">
    <source>
        <dbReference type="Pfam" id="PF20772"/>
    </source>
</evidence>
<reference evidence="10 11" key="1">
    <citation type="journal article" date="2016" name="Nat. Commun.">
        <title>Thousands of microbial genomes shed light on interconnected biogeochemical processes in an aquifer system.</title>
        <authorList>
            <person name="Anantharaman K."/>
            <person name="Brown C.T."/>
            <person name="Hug L.A."/>
            <person name="Sharon I."/>
            <person name="Castelle C.J."/>
            <person name="Probst A.J."/>
            <person name="Thomas B.C."/>
            <person name="Singh A."/>
            <person name="Wilkins M.J."/>
            <person name="Karaoz U."/>
            <person name="Brodie E.L."/>
            <person name="Williams K.H."/>
            <person name="Hubbard S.S."/>
            <person name="Banfield J.F."/>
        </authorList>
    </citation>
    <scope>NUCLEOTIDE SEQUENCE [LARGE SCALE GENOMIC DNA]</scope>
</reference>
<dbReference type="GO" id="GO:0006355">
    <property type="term" value="P:regulation of DNA-templated transcription"/>
    <property type="evidence" value="ECO:0007669"/>
    <property type="project" value="UniProtKB-UniRule"/>
</dbReference>